<dbReference type="PANTHER" id="PTHR48050:SF13">
    <property type="entry name" value="STEROL 3-BETA-GLUCOSYLTRANSFERASE UGT80A2"/>
    <property type="match status" value="1"/>
</dbReference>
<dbReference type="CDD" id="cd03784">
    <property type="entry name" value="GT1_Gtf-like"/>
    <property type="match status" value="1"/>
</dbReference>
<dbReference type="Proteomes" id="UP001390339">
    <property type="component" value="Unassembled WGS sequence"/>
</dbReference>
<keyword evidence="4" id="KW-1185">Reference proteome</keyword>
<sequence>MPRRILNTAAVLAAVLAALLAVLKLKLHNTPESTPTLGYLPGKNNTVLFLTNVLAGLSNVHLATAQSLIERHPSIRVHYASFPEMSEKIARISSLAQMQNADAPEIAFHAVSGQSYIDAILKRVRPQPIAPQWAGHEPGFKGCSGRDEILQSVISPWEGDPYRFLYNETRAIIDMVDPAVIVLDYVFRPAVEAARGANRRHAYIAPGSLSDDLAFDQPYGIGFWKYPSIGSDIPFPIPWLRIPENIYLGLRYTYSVSILPRLSRSVSLLRKEGVYALTPMRDGRAPWIAPHISGATLPLDTVPKGVVGTNSIILRTATAAQQDPELADWLQRAPTLLINLGSMYTYIQESARIMAQAIEVVLAQTKIQVLWKFSPNPGLRMDFKAPLDEYVAQGRLRISPWLTIDAIAMFETGQIVASIHHGGANSYHEALAGGVPHVVVPMWVDLYNYAMLAETTGVGVYATRGTAPRWTFEGLSNAFLAVVDGPNTANMQRKAQDIAQLMRKEPGSHKAAKLIADLATQELLDV</sequence>
<accession>A0ABR2HYH0</accession>
<evidence type="ECO:0000313" key="3">
    <source>
        <dbReference type="EMBL" id="KAK8855163.1"/>
    </source>
</evidence>
<keyword evidence="2" id="KW-0732">Signal</keyword>
<evidence type="ECO:0000313" key="4">
    <source>
        <dbReference type="Proteomes" id="UP001390339"/>
    </source>
</evidence>
<dbReference type="Pfam" id="PF00201">
    <property type="entry name" value="UDPGT"/>
    <property type="match status" value="1"/>
</dbReference>
<protein>
    <submittedName>
        <fullName evidence="3">2-hydroxyacylsphingosine 1-beta-galactosyltransferase</fullName>
    </submittedName>
</protein>
<dbReference type="Gene3D" id="3.40.50.2000">
    <property type="entry name" value="Glycogen Phosphorylase B"/>
    <property type="match status" value="1"/>
</dbReference>
<dbReference type="InterPro" id="IPR002213">
    <property type="entry name" value="UDP_glucos_trans"/>
</dbReference>
<dbReference type="PANTHER" id="PTHR48050">
    <property type="entry name" value="STEROL 3-BETA-GLUCOSYLTRANSFERASE"/>
    <property type="match status" value="1"/>
</dbReference>
<name>A0ABR2HYH0_9PEZI</name>
<evidence type="ECO:0000256" key="2">
    <source>
        <dbReference type="SAM" id="SignalP"/>
    </source>
</evidence>
<keyword evidence="1" id="KW-0808">Transferase</keyword>
<organism evidence="3 4">
    <name type="scientific">Apiospora arundinis</name>
    <dbReference type="NCBI Taxonomy" id="335852"/>
    <lineage>
        <taxon>Eukaryota</taxon>
        <taxon>Fungi</taxon>
        <taxon>Dikarya</taxon>
        <taxon>Ascomycota</taxon>
        <taxon>Pezizomycotina</taxon>
        <taxon>Sordariomycetes</taxon>
        <taxon>Xylariomycetidae</taxon>
        <taxon>Amphisphaeriales</taxon>
        <taxon>Apiosporaceae</taxon>
        <taxon>Apiospora</taxon>
    </lineage>
</organism>
<feature type="signal peptide" evidence="2">
    <location>
        <begin position="1"/>
        <end position="21"/>
    </location>
</feature>
<dbReference type="InterPro" id="IPR050426">
    <property type="entry name" value="Glycosyltransferase_28"/>
</dbReference>
<proteinExistence type="predicted"/>
<feature type="chain" id="PRO_5045519057" evidence="2">
    <location>
        <begin position="22"/>
        <end position="526"/>
    </location>
</feature>
<gene>
    <name evidence="3" type="ORF">PGQ11_011075</name>
</gene>
<evidence type="ECO:0000256" key="1">
    <source>
        <dbReference type="ARBA" id="ARBA00022679"/>
    </source>
</evidence>
<dbReference type="SUPFAM" id="SSF53756">
    <property type="entry name" value="UDP-Glycosyltransferase/glycogen phosphorylase"/>
    <property type="match status" value="1"/>
</dbReference>
<dbReference type="EMBL" id="JAPCWZ010000007">
    <property type="protein sequence ID" value="KAK8855163.1"/>
    <property type="molecule type" value="Genomic_DNA"/>
</dbReference>
<comment type="caution">
    <text evidence="3">The sequence shown here is derived from an EMBL/GenBank/DDBJ whole genome shotgun (WGS) entry which is preliminary data.</text>
</comment>
<reference evidence="3 4" key="1">
    <citation type="journal article" date="2024" name="IMA Fungus">
        <title>Apiospora arundinis, a panoply of carbohydrate-active enzymes and secondary metabolites.</title>
        <authorList>
            <person name="Sorensen T."/>
            <person name="Petersen C."/>
            <person name="Muurmann A.T."/>
            <person name="Christiansen J.V."/>
            <person name="Brundto M.L."/>
            <person name="Overgaard C.K."/>
            <person name="Boysen A.T."/>
            <person name="Wollenberg R.D."/>
            <person name="Larsen T.O."/>
            <person name="Sorensen J.L."/>
            <person name="Nielsen K.L."/>
            <person name="Sondergaard T.E."/>
        </authorList>
    </citation>
    <scope>NUCLEOTIDE SEQUENCE [LARGE SCALE GENOMIC DNA]</scope>
    <source>
        <strain evidence="3 4">AAU 773</strain>
    </source>
</reference>